<comment type="caution">
    <text evidence="3">The sequence shown here is derived from an EMBL/GenBank/DDBJ whole genome shotgun (WGS) entry which is preliminary data.</text>
</comment>
<name>A0A9X2DY25_9MICO</name>
<feature type="signal peptide" evidence="2">
    <location>
        <begin position="1"/>
        <end position="30"/>
    </location>
</feature>
<keyword evidence="4" id="KW-1185">Reference proteome</keyword>
<organism evidence="3 4">
    <name type="scientific">Rathayibacter rubneri</name>
    <dbReference type="NCBI Taxonomy" id="2950106"/>
    <lineage>
        <taxon>Bacteria</taxon>
        <taxon>Bacillati</taxon>
        <taxon>Actinomycetota</taxon>
        <taxon>Actinomycetes</taxon>
        <taxon>Micrococcales</taxon>
        <taxon>Microbacteriaceae</taxon>
        <taxon>Rathayibacter</taxon>
    </lineage>
</organism>
<sequence length="287" mass="28249">MIHRTRTAALAAAAPTAGLVLSLFFATAAAAPEAVPPSAPAPAATSAAPDAPAPTADPISGVRSSATAEEDAAAPVALPPVGPAGGEPVGTAPRESPVPPAPIEQVSVEQGPVEQDPVEQGAGGVDVGVAIDPPTDPGALAMTVAGEAVALSESASTAAVRRFVGTLPTVTVRDTRTPVTDRPGWSVLGTASALTGTSGQPPIGVEHLGWAPRLLEGDSVAAGPVALTVLDDAAAGSRPGLVEAPLLTIAEGARPGRWTADAELVLQTPASVRAGRYAAVLTLSLFE</sequence>
<evidence type="ECO:0000313" key="3">
    <source>
        <dbReference type="EMBL" id="MCM6762381.1"/>
    </source>
</evidence>
<dbReference type="Proteomes" id="UP001155240">
    <property type="component" value="Unassembled WGS sequence"/>
</dbReference>
<reference evidence="3" key="1">
    <citation type="submission" date="2022-06" db="EMBL/GenBank/DDBJ databases">
        <title>Whole genome shotgun sequencing (WGS) of Rathayibacter sp. ZW T2_19, isolated from stored onions (Allium cepa).</title>
        <authorList>
            <person name="Stoll D.A."/>
            <person name="Huch M."/>
        </authorList>
    </citation>
    <scope>NUCLEOTIDE SEQUENCE</scope>
    <source>
        <strain evidence="3">ZW T2_19</strain>
    </source>
</reference>
<evidence type="ECO:0000313" key="4">
    <source>
        <dbReference type="Proteomes" id="UP001155240"/>
    </source>
</evidence>
<gene>
    <name evidence="3" type="ORF">NB037_08115</name>
</gene>
<evidence type="ECO:0000256" key="2">
    <source>
        <dbReference type="SAM" id="SignalP"/>
    </source>
</evidence>
<accession>A0A9X2DY25</accession>
<proteinExistence type="predicted"/>
<dbReference type="EMBL" id="JAMRYM010000025">
    <property type="protein sequence ID" value="MCM6762381.1"/>
    <property type="molecule type" value="Genomic_DNA"/>
</dbReference>
<feature type="compositionally biased region" description="Low complexity" evidence="1">
    <location>
        <begin position="41"/>
        <end position="58"/>
    </location>
</feature>
<feature type="chain" id="PRO_5040996998" evidence="2">
    <location>
        <begin position="31"/>
        <end position="287"/>
    </location>
</feature>
<dbReference type="RefSeq" id="WP_251944941.1">
    <property type="nucleotide sequence ID" value="NZ_JAMRYM010000025.1"/>
</dbReference>
<evidence type="ECO:0000256" key="1">
    <source>
        <dbReference type="SAM" id="MobiDB-lite"/>
    </source>
</evidence>
<keyword evidence="2" id="KW-0732">Signal</keyword>
<dbReference type="AlphaFoldDB" id="A0A9X2DY25"/>
<feature type="region of interest" description="Disordered" evidence="1">
    <location>
        <begin position="34"/>
        <end position="102"/>
    </location>
</feature>
<protein>
    <submittedName>
        <fullName evidence="3">Uncharacterized protein</fullName>
    </submittedName>
</protein>